<name>A0A2S7KZG1_9FLAO</name>
<evidence type="ECO:0000313" key="1">
    <source>
        <dbReference type="EMBL" id="PQB08011.1"/>
    </source>
</evidence>
<dbReference type="AlphaFoldDB" id="A0A2S7KZG1"/>
<evidence type="ECO:0000313" key="2">
    <source>
        <dbReference type="Proteomes" id="UP000239522"/>
    </source>
</evidence>
<sequence>MGVKIIIDRKPLIVKIPIKPYLVSFLTKKYGTYHKATKWSLLGLEAIEILSSNYSKPEKIIDCNFFTLKIPYEICKKHGHFVDYTKIPNFQKKIEKLFKELLVDHILINNRIEKHGNIMKSIHNFYTFYSISESDLSLDYVYKLVQRAIEKETKFRYKNNSIKTGTN</sequence>
<protein>
    <submittedName>
        <fullName evidence="1">Uncharacterized protein</fullName>
    </submittedName>
</protein>
<dbReference type="OrthoDB" id="1191258at2"/>
<dbReference type="EMBL" id="MQUA01000013">
    <property type="protein sequence ID" value="PQB08011.1"/>
    <property type="molecule type" value="Genomic_DNA"/>
</dbReference>
<gene>
    <name evidence="1" type="ORF">BST83_13255</name>
</gene>
<dbReference type="Proteomes" id="UP000239522">
    <property type="component" value="Unassembled WGS sequence"/>
</dbReference>
<accession>A0A2S7KZG1</accession>
<reference evidence="1 2" key="1">
    <citation type="submission" date="2016-11" db="EMBL/GenBank/DDBJ databases">
        <title>Trade-off between light-utilization and light-protection in marine flavobacteria.</title>
        <authorList>
            <person name="Kumagai Y."/>
        </authorList>
    </citation>
    <scope>NUCLEOTIDE SEQUENCE [LARGE SCALE GENOMIC DNA]</scope>
    <source>
        <strain evidence="1 2">ATCC 700397</strain>
    </source>
</reference>
<dbReference type="RefSeq" id="WP_104810214.1">
    <property type="nucleotide sequence ID" value="NZ_MQUA01000013.1"/>
</dbReference>
<comment type="caution">
    <text evidence="1">The sequence shown here is derived from an EMBL/GenBank/DDBJ whole genome shotgun (WGS) entry which is preliminary data.</text>
</comment>
<keyword evidence="2" id="KW-1185">Reference proteome</keyword>
<organism evidence="1 2">
    <name type="scientific">Polaribacter filamentus</name>
    <dbReference type="NCBI Taxonomy" id="53483"/>
    <lineage>
        <taxon>Bacteria</taxon>
        <taxon>Pseudomonadati</taxon>
        <taxon>Bacteroidota</taxon>
        <taxon>Flavobacteriia</taxon>
        <taxon>Flavobacteriales</taxon>
        <taxon>Flavobacteriaceae</taxon>
    </lineage>
</organism>
<proteinExistence type="predicted"/>